<gene>
    <name evidence="1" type="ORF">EV385_5534</name>
</gene>
<organism evidence="1 2">
    <name type="scientific">Krasilnikovia cinnamomea</name>
    <dbReference type="NCBI Taxonomy" id="349313"/>
    <lineage>
        <taxon>Bacteria</taxon>
        <taxon>Bacillati</taxon>
        <taxon>Actinomycetota</taxon>
        <taxon>Actinomycetes</taxon>
        <taxon>Micromonosporales</taxon>
        <taxon>Micromonosporaceae</taxon>
        <taxon>Krasilnikovia</taxon>
    </lineage>
</organism>
<evidence type="ECO:0000313" key="2">
    <source>
        <dbReference type="Proteomes" id="UP000292564"/>
    </source>
</evidence>
<accession>A0A4Q7ZSJ9</accession>
<protein>
    <submittedName>
        <fullName evidence="1">Uncharacterized protein</fullName>
    </submittedName>
</protein>
<comment type="caution">
    <text evidence="1">The sequence shown here is derived from an EMBL/GenBank/DDBJ whole genome shotgun (WGS) entry which is preliminary data.</text>
</comment>
<dbReference type="RefSeq" id="WP_130512074.1">
    <property type="nucleotide sequence ID" value="NZ_SHKY01000001.1"/>
</dbReference>
<dbReference type="OrthoDB" id="3920432at2"/>
<reference evidence="1 2" key="1">
    <citation type="submission" date="2019-02" db="EMBL/GenBank/DDBJ databases">
        <title>Sequencing the genomes of 1000 actinobacteria strains.</title>
        <authorList>
            <person name="Klenk H.-P."/>
        </authorList>
    </citation>
    <scope>NUCLEOTIDE SEQUENCE [LARGE SCALE GENOMIC DNA]</scope>
    <source>
        <strain evidence="1 2">DSM 45162</strain>
    </source>
</reference>
<proteinExistence type="predicted"/>
<dbReference type="AlphaFoldDB" id="A0A4Q7ZSJ9"/>
<sequence length="625" mass="68315">MPDAWKQPWLIRRRPDHVPRPHEVMRDLVDVAVDGVTRTAFVILWETAHGPVLYFAALDECPRVSWDDFVWQLCDRLLDRDRWVQALLIEPHPVAVNDLEAAGPQVSVHPVRFTAPSEAGRPRLERGGIQPAEQVGSALGADLPVWFGGTETIATARAALAEPGRTLTVADDSKWARFEALLLLAGEQGMPESYPLAWAALAEERAERLEHMRARRARVPDGGSGWYLVARPPLPEPREWLRRLLADVAVPAERGERAAAEVVGLRAAAGAMDRDDPRIEVYTGAAERLSYLMFQDRVAEIVARAPQPAHFDRVRAAGSVPAVATWAGPVVQTWLRTLAPLPDLPAVLRLHRIADLLKFTRPGEVCAAYQDRTGRYVLVLTDAHGSGPPWMCAEWPRDPAVAAAWTDDSVLAADRPVPDAPAGPLLVLTPEDGGAVRADPFPTSLVDGGPCRFEFGDHSDHRNAVGHLMGVLLTLALEPEVAAFATRAFVFGTLVEHPGMTLWPALTAPGDALRLRWDAARAAAAADVAHVRRLLAPGAPPLYRYFAVLASTTTPLDDLSQVVRQSATPDGHSIDEHVAADGGWVRSDILTDIDRGRSNHESRLLRAHEVGPCLDILQARRARPR</sequence>
<dbReference type="EMBL" id="SHKY01000001">
    <property type="protein sequence ID" value="RZU53603.1"/>
    <property type="molecule type" value="Genomic_DNA"/>
</dbReference>
<name>A0A4Q7ZSJ9_9ACTN</name>
<dbReference type="Proteomes" id="UP000292564">
    <property type="component" value="Unassembled WGS sequence"/>
</dbReference>
<evidence type="ECO:0000313" key="1">
    <source>
        <dbReference type="EMBL" id="RZU53603.1"/>
    </source>
</evidence>
<keyword evidence="2" id="KW-1185">Reference proteome</keyword>